<dbReference type="Proteomes" id="UP000335636">
    <property type="component" value="Unassembled WGS sequence"/>
</dbReference>
<evidence type="ECO:0000313" key="1">
    <source>
        <dbReference type="EMBL" id="VTJ73758.1"/>
    </source>
</evidence>
<name>A0A5E4BVV5_MARMO</name>
<organism evidence="1 2">
    <name type="scientific">Marmota monax</name>
    <name type="common">Woodchuck</name>
    <dbReference type="NCBI Taxonomy" id="9995"/>
    <lineage>
        <taxon>Eukaryota</taxon>
        <taxon>Metazoa</taxon>
        <taxon>Chordata</taxon>
        <taxon>Craniata</taxon>
        <taxon>Vertebrata</taxon>
        <taxon>Euteleostomi</taxon>
        <taxon>Mammalia</taxon>
        <taxon>Eutheria</taxon>
        <taxon>Euarchontoglires</taxon>
        <taxon>Glires</taxon>
        <taxon>Rodentia</taxon>
        <taxon>Sciuromorpha</taxon>
        <taxon>Sciuridae</taxon>
        <taxon>Xerinae</taxon>
        <taxon>Marmotini</taxon>
        <taxon>Marmota</taxon>
    </lineage>
</organism>
<comment type="caution">
    <text evidence="1">The sequence shown here is derived from an EMBL/GenBank/DDBJ whole genome shotgun (WGS) entry which is preliminary data.</text>
</comment>
<gene>
    <name evidence="1" type="ORF">MONAX_5E008724</name>
</gene>
<accession>A0A5E4BVV5</accession>
<protein>
    <submittedName>
        <fullName evidence="1">Uncharacterized protein</fullName>
    </submittedName>
</protein>
<proteinExistence type="predicted"/>
<feature type="non-terminal residue" evidence="1">
    <location>
        <position position="1"/>
    </location>
</feature>
<dbReference type="EMBL" id="CABDUW010000696">
    <property type="protein sequence ID" value="VTJ73758.1"/>
    <property type="molecule type" value="Genomic_DNA"/>
</dbReference>
<reference evidence="1" key="1">
    <citation type="submission" date="2019-04" db="EMBL/GenBank/DDBJ databases">
        <authorList>
            <person name="Alioto T."/>
            <person name="Alioto T."/>
        </authorList>
    </citation>
    <scope>NUCLEOTIDE SEQUENCE [LARGE SCALE GENOMIC DNA]</scope>
</reference>
<sequence length="121" mass="13003">DTQQLPPCRKSSHRLHTGTLAATLMWTPIYQCGARPVAAILGLCISGDSPLHIVPLPVPGNFTQPLKSANSLTLRATRLISEFIIRCHCSAPLHMTQHLTTESRNFYLGSPSSPSSVGGNS</sequence>
<keyword evidence="2" id="KW-1185">Reference proteome</keyword>
<dbReference type="AlphaFoldDB" id="A0A5E4BVV5"/>
<evidence type="ECO:0000313" key="2">
    <source>
        <dbReference type="Proteomes" id="UP000335636"/>
    </source>
</evidence>